<dbReference type="EMBL" id="FOPZ01000008">
    <property type="protein sequence ID" value="SFH54764.1"/>
    <property type="molecule type" value="Genomic_DNA"/>
</dbReference>
<dbReference type="Proteomes" id="UP000323537">
    <property type="component" value="Unassembled WGS sequence"/>
</dbReference>
<dbReference type="OrthoDB" id="242771at2157"/>
<dbReference type="RefSeq" id="WP_149784346.1">
    <property type="nucleotide sequence ID" value="NZ_BAAADP010000001.1"/>
</dbReference>
<evidence type="ECO:0000256" key="1">
    <source>
        <dbReference type="SAM" id="MobiDB-lite"/>
    </source>
</evidence>
<name>A0A1I3AXL3_9EURY</name>
<feature type="region of interest" description="Disordered" evidence="1">
    <location>
        <begin position="201"/>
        <end position="235"/>
    </location>
</feature>
<dbReference type="AlphaFoldDB" id="A0A1I3AXL3"/>
<sequence length="235" mass="25066">MPRTTRRRALLAAASGIAALAGCAGSSEHSASVPAPIENRIDDYEVHRVRNEAGTPLFHREDARSADDAEDDGDGNDDSDDADGDAGGDEPRYRGGRRVLVSADDVADLAFADVPEAEELRSFVAETDFETASVYLLSMPIEECYTVSLRSVSVETDELENGELHPHAQFCQSLRPADVECETDRIHAVGFAIRLPMAAERSTGSGRGMSGSCPSSPRGEPFDPELEPANGGDGE</sequence>
<feature type="compositionally biased region" description="Acidic residues" evidence="1">
    <location>
        <begin position="68"/>
        <end position="88"/>
    </location>
</feature>
<organism evidence="2 3">
    <name type="scientific">Halorubrum aquaticum</name>
    <dbReference type="NCBI Taxonomy" id="387340"/>
    <lineage>
        <taxon>Archaea</taxon>
        <taxon>Methanobacteriati</taxon>
        <taxon>Methanobacteriota</taxon>
        <taxon>Stenosarchaea group</taxon>
        <taxon>Halobacteria</taxon>
        <taxon>Halobacteriales</taxon>
        <taxon>Haloferacaceae</taxon>
        <taxon>Halorubrum</taxon>
    </lineage>
</organism>
<reference evidence="2 3" key="1">
    <citation type="submission" date="2016-10" db="EMBL/GenBank/DDBJ databases">
        <authorList>
            <person name="Varghese N."/>
            <person name="Submissions S."/>
        </authorList>
    </citation>
    <scope>NUCLEOTIDE SEQUENCE [LARGE SCALE GENOMIC DNA]</scope>
    <source>
        <strain evidence="2 3">CGMCC 1.6377</strain>
    </source>
</reference>
<dbReference type="PROSITE" id="PS51257">
    <property type="entry name" value="PROKAR_LIPOPROTEIN"/>
    <property type="match status" value="1"/>
</dbReference>
<dbReference type="PROSITE" id="PS51318">
    <property type="entry name" value="TAT"/>
    <property type="match status" value="1"/>
</dbReference>
<keyword evidence="3" id="KW-1185">Reference proteome</keyword>
<feature type="compositionally biased region" description="Basic and acidic residues" evidence="1">
    <location>
        <begin position="58"/>
        <end position="67"/>
    </location>
</feature>
<evidence type="ECO:0000313" key="2">
    <source>
        <dbReference type="EMBL" id="SFH54764.1"/>
    </source>
</evidence>
<feature type="region of interest" description="Disordered" evidence="1">
    <location>
        <begin position="52"/>
        <end position="96"/>
    </location>
</feature>
<gene>
    <name evidence="2" type="ORF">SAMN04488066_10818</name>
</gene>
<dbReference type="InterPro" id="IPR006311">
    <property type="entry name" value="TAT_signal"/>
</dbReference>
<proteinExistence type="predicted"/>
<protein>
    <submittedName>
        <fullName evidence="2">Uncharacterized protein</fullName>
    </submittedName>
</protein>
<evidence type="ECO:0000313" key="3">
    <source>
        <dbReference type="Proteomes" id="UP000323537"/>
    </source>
</evidence>
<accession>A0A1I3AXL3</accession>